<protein>
    <submittedName>
        <fullName evidence="4">Class A beta-lactamase-related serine hydrolase</fullName>
    </submittedName>
</protein>
<proteinExistence type="predicted"/>
<feature type="signal peptide" evidence="2">
    <location>
        <begin position="1"/>
        <end position="24"/>
    </location>
</feature>
<accession>A0A502FWF4</accession>
<feature type="region of interest" description="Disordered" evidence="1">
    <location>
        <begin position="264"/>
        <end position="284"/>
    </location>
</feature>
<dbReference type="PANTHER" id="PTHR43283:SF3">
    <property type="entry name" value="BETA-LACTAMASE FAMILY PROTEIN (AFU_ORTHOLOGUE AFUA_5G07500)"/>
    <property type="match status" value="1"/>
</dbReference>
<keyword evidence="2" id="KW-0732">Signal</keyword>
<dbReference type="SUPFAM" id="SSF56601">
    <property type="entry name" value="beta-lactamase/transpeptidase-like"/>
    <property type="match status" value="1"/>
</dbReference>
<dbReference type="InterPro" id="IPR050789">
    <property type="entry name" value="Diverse_Enzym_Activities"/>
</dbReference>
<dbReference type="GO" id="GO:0016787">
    <property type="term" value="F:hydrolase activity"/>
    <property type="evidence" value="ECO:0007669"/>
    <property type="project" value="UniProtKB-KW"/>
</dbReference>
<evidence type="ECO:0000313" key="5">
    <source>
        <dbReference type="Proteomes" id="UP000317078"/>
    </source>
</evidence>
<organism evidence="4 5">
    <name type="scientific">Muricoccus nepalensis</name>
    <dbReference type="NCBI Taxonomy" id="1854500"/>
    <lineage>
        <taxon>Bacteria</taxon>
        <taxon>Pseudomonadati</taxon>
        <taxon>Pseudomonadota</taxon>
        <taxon>Alphaproteobacteria</taxon>
        <taxon>Acetobacterales</taxon>
        <taxon>Roseomonadaceae</taxon>
        <taxon>Muricoccus</taxon>
    </lineage>
</organism>
<keyword evidence="5" id="KW-1185">Reference proteome</keyword>
<dbReference type="AlphaFoldDB" id="A0A502FWF4"/>
<evidence type="ECO:0000313" key="4">
    <source>
        <dbReference type="EMBL" id="TPG53761.1"/>
    </source>
</evidence>
<sequence length="424" mass="44956">MLRSLALLGAFTLALGAAVPSARAADPLPRALPEEVGMSSERLGRLEAAMRAEVEAGRMPGAVVAIARRGRLVHYQAYGYLDRAAGTPMPLDAIFAMASMTKPITGVAAMMLLEEGRLALGDPAATYLPPLAAMRVAAPDQGAEGTATVPVAQPVTVQDLMRHTSGIPYGSDRSAAYRTFPPSSIGSGTGYSGADFIRKIGEATLVSQPGTTWEYGLSVDVLGRLVEEVSGQNLGAFMEERIFRPLGMADTGFTVPAEKAGRVARPLPQDPATGRPQTVPDLSKPLGFECGGGCGRTTAADYIRFAQMLLNRGTLEGRRILSPRAVEAMVTDRLPADARGSVGVTDPTKAGYGFGLTVAVRRDARGTNLLGNPGDYSWSGSYGTHFWVDPKEEMAVVLMTLTPGETRLRYRRLLNALAYQAIVE</sequence>
<dbReference type="Pfam" id="PF00144">
    <property type="entry name" value="Beta-lactamase"/>
    <property type="match status" value="1"/>
</dbReference>
<keyword evidence="4" id="KW-0378">Hydrolase</keyword>
<dbReference type="PANTHER" id="PTHR43283">
    <property type="entry name" value="BETA-LACTAMASE-RELATED"/>
    <property type="match status" value="1"/>
</dbReference>
<name>A0A502FWF4_9PROT</name>
<dbReference type="Gene3D" id="3.40.710.10">
    <property type="entry name" value="DD-peptidase/beta-lactamase superfamily"/>
    <property type="match status" value="1"/>
</dbReference>
<dbReference type="InterPro" id="IPR001466">
    <property type="entry name" value="Beta-lactam-related"/>
</dbReference>
<reference evidence="4 5" key="1">
    <citation type="journal article" date="2019" name="Environ. Microbiol.">
        <title>Species interactions and distinct microbial communities in high Arctic permafrost affected cryosols are associated with the CH4 and CO2 gas fluxes.</title>
        <authorList>
            <person name="Altshuler I."/>
            <person name="Hamel J."/>
            <person name="Turney S."/>
            <person name="Magnuson E."/>
            <person name="Levesque R."/>
            <person name="Greer C."/>
            <person name="Whyte L.G."/>
        </authorList>
    </citation>
    <scope>NUCLEOTIDE SEQUENCE [LARGE SCALE GENOMIC DNA]</scope>
    <source>
        <strain evidence="4 5">S9.3B</strain>
    </source>
</reference>
<gene>
    <name evidence="4" type="ORF">EAH89_15050</name>
</gene>
<evidence type="ECO:0000256" key="1">
    <source>
        <dbReference type="SAM" id="MobiDB-lite"/>
    </source>
</evidence>
<comment type="caution">
    <text evidence="4">The sequence shown here is derived from an EMBL/GenBank/DDBJ whole genome shotgun (WGS) entry which is preliminary data.</text>
</comment>
<dbReference type="RefSeq" id="WP_140884525.1">
    <property type="nucleotide sequence ID" value="NZ_RCZP01000014.1"/>
</dbReference>
<dbReference type="InterPro" id="IPR012338">
    <property type="entry name" value="Beta-lactam/transpept-like"/>
</dbReference>
<evidence type="ECO:0000256" key="2">
    <source>
        <dbReference type="SAM" id="SignalP"/>
    </source>
</evidence>
<dbReference type="Proteomes" id="UP000317078">
    <property type="component" value="Unassembled WGS sequence"/>
</dbReference>
<evidence type="ECO:0000259" key="3">
    <source>
        <dbReference type="Pfam" id="PF00144"/>
    </source>
</evidence>
<dbReference type="EMBL" id="RCZP01000014">
    <property type="protein sequence ID" value="TPG53761.1"/>
    <property type="molecule type" value="Genomic_DNA"/>
</dbReference>
<feature type="domain" description="Beta-lactamase-related" evidence="3">
    <location>
        <begin position="47"/>
        <end position="418"/>
    </location>
</feature>
<dbReference type="OrthoDB" id="5705574at2"/>
<feature type="chain" id="PRO_5021473404" evidence="2">
    <location>
        <begin position="25"/>
        <end position="424"/>
    </location>
</feature>